<sequence>MLYLHDVWVNWFEGEENGYNVSPFHEWRKSDGIEILDQAPILFIDDKTFQYIENDLQDIPQTMLDQIYQRAYIRKNQERQQLDYACVITNGSSILTFDTMGYHIPIRKSRLIPRQERLVLDLIEGRAAKTYPIPAHSDKEFHILSLPPEYMVGLTRRERQLKQLLMIALDQLEVASCSEEVRYWLTEWAPEQYHLIKKMTFSEAWEKLYRDLVTGWSIKHEIFCKQIIKGQAFYEDIWEREHEPYSTKSLRF</sequence>
<dbReference type="InterPro" id="IPR020909">
    <property type="entry name" value="UPF0736"/>
</dbReference>
<proteinExistence type="predicted"/>
<gene>
    <name evidence="1" type="ORF">SAMN04487943_101205</name>
</gene>
<evidence type="ECO:0000313" key="2">
    <source>
        <dbReference type="Proteomes" id="UP000198565"/>
    </source>
</evidence>
<dbReference type="EMBL" id="FOTR01000001">
    <property type="protein sequence ID" value="SFL36900.1"/>
    <property type="molecule type" value="Genomic_DNA"/>
</dbReference>
<name>A0A1I4H560_9BACI</name>
<dbReference type="AlphaFoldDB" id="A0A1I4H560"/>
<dbReference type="STRING" id="334253.SAMN04487943_101205"/>
<dbReference type="RefSeq" id="WP_091479838.1">
    <property type="nucleotide sequence ID" value="NZ_FOTR01000001.1"/>
</dbReference>
<keyword evidence="2" id="KW-1185">Reference proteome</keyword>
<organism evidence="1 2">
    <name type="scientific">Gracilibacillus orientalis</name>
    <dbReference type="NCBI Taxonomy" id="334253"/>
    <lineage>
        <taxon>Bacteria</taxon>
        <taxon>Bacillati</taxon>
        <taxon>Bacillota</taxon>
        <taxon>Bacilli</taxon>
        <taxon>Bacillales</taxon>
        <taxon>Bacillaceae</taxon>
        <taxon>Gracilibacillus</taxon>
    </lineage>
</organism>
<dbReference type="Pfam" id="PF12227">
    <property type="entry name" value="DUF3603"/>
    <property type="match status" value="1"/>
</dbReference>
<evidence type="ECO:0000313" key="1">
    <source>
        <dbReference type="EMBL" id="SFL36900.1"/>
    </source>
</evidence>
<protein>
    <submittedName>
        <fullName evidence="1">Uncharacterized protein</fullName>
    </submittedName>
</protein>
<dbReference type="OrthoDB" id="2960746at2"/>
<accession>A0A1I4H560</accession>
<reference evidence="2" key="1">
    <citation type="submission" date="2016-10" db="EMBL/GenBank/DDBJ databases">
        <authorList>
            <person name="Varghese N."/>
            <person name="Submissions S."/>
        </authorList>
    </citation>
    <scope>NUCLEOTIDE SEQUENCE [LARGE SCALE GENOMIC DNA]</scope>
    <source>
        <strain evidence="2">CGMCC 1.4250</strain>
    </source>
</reference>
<dbReference type="Proteomes" id="UP000198565">
    <property type="component" value="Unassembled WGS sequence"/>
</dbReference>